<dbReference type="Pfam" id="PF04453">
    <property type="entry name" value="LptD"/>
    <property type="match status" value="1"/>
</dbReference>
<keyword evidence="1 4" id="KW-0732">Signal</keyword>
<reference evidence="8" key="2">
    <citation type="journal article" date="2018" name="Environ. Microbiol.">
        <title>Bloom of a denitrifying methanotroph, 'Candidatus Methylomirabilis limnetica', in a deep stratified lake.</title>
        <authorList>
            <person name="Graf J.S."/>
            <person name="Mayr M.J."/>
            <person name="Marchant H.K."/>
            <person name="Tienken D."/>
            <person name="Hach P.F."/>
            <person name="Brand A."/>
            <person name="Schubert C.J."/>
            <person name="Kuypers M.M."/>
            <person name="Milucka J."/>
        </authorList>
    </citation>
    <scope>NUCLEOTIDE SEQUENCE [LARGE SCALE GENOMIC DNA]</scope>
    <source>
        <strain evidence="8">Zug</strain>
    </source>
</reference>
<comment type="caution">
    <text evidence="7">The sequence shown here is derived from an EMBL/GenBank/DDBJ whole genome shotgun (WGS) entry which is preliminary data.</text>
</comment>
<evidence type="ECO:0000259" key="6">
    <source>
        <dbReference type="Pfam" id="PF04453"/>
    </source>
</evidence>
<dbReference type="OrthoDB" id="9760225at2"/>
<dbReference type="HAMAP" id="MF_01411">
    <property type="entry name" value="LPS_assembly_LptD"/>
    <property type="match status" value="1"/>
</dbReference>
<keyword evidence="3" id="KW-0998">Cell outer membrane</keyword>
<gene>
    <name evidence="7" type="ORF">CLG94_01570</name>
</gene>
<evidence type="ECO:0000313" key="7">
    <source>
        <dbReference type="EMBL" id="PTL36982.1"/>
    </source>
</evidence>
<evidence type="ECO:0000313" key="8">
    <source>
        <dbReference type="Proteomes" id="UP000241436"/>
    </source>
</evidence>
<name>A0A2T4U0T7_9BACT</name>
<proteinExistence type="inferred from homology"/>
<evidence type="ECO:0000256" key="1">
    <source>
        <dbReference type="ARBA" id="ARBA00022729"/>
    </source>
</evidence>
<dbReference type="RefSeq" id="WP_107561146.1">
    <property type="nucleotide sequence ID" value="NZ_NVQC01000009.1"/>
</dbReference>
<feature type="domain" description="LptD C-terminal" evidence="6">
    <location>
        <begin position="295"/>
        <end position="668"/>
    </location>
</feature>
<accession>A0A2T4U0T7</accession>
<dbReference type="GO" id="GO:0015920">
    <property type="term" value="P:lipopolysaccharide transport"/>
    <property type="evidence" value="ECO:0007669"/>
    <property type="project" value="InterPro"/>
</dbReference>
<dbReference type="InterPro" id="IPR005653">
    <property type="entry name" value="OstA-like_N"/>
</dbReference>
<dbReference type="GO" id="GO:0009279">
    <property type="term" value="C:cell outer membrane"/>
    <property type="evidence" value="ECO:0007669"/>
    <property type="project" value="InterPro"/>
</dbReference>
<dbReference type="EMBL" id="NVQC01000009">
    <property type="protein sequence ID" value="PTL36982.1"/>
    <property type="molecule type" value="Genomic_DNA"/>
</dbReference>
<dbReference type="InterPro" id="IPR020889">
    <property type="entry name" value="LipoPS_assembly_LptD"/>
</dbReference>
<evidence type="ECO:0000256" key="4">
    <source>
        <dbReference type="SAM" id="SignalP"/>
    </source>
</evidence>
<keyword evidence="2" id="KW-0472">Membrane</keyword>
<feature type="signal peptide" evidence="4">
    <location>
        <begin position="1"/>
        <end position="31"/>
    </location>
</feature>
<dbReference type="AlphaFoldDB" id="A0A2T4U0T7"/>
<protein>
    <recommendedName>
        <fullName evidence="9">LPS-assembly protein LptD</fullName>
    </recommendedName>
</protein>
<organism evidence="7 8">
    <name type="scientific">Candidatus Methylomirabilis limnetica</name>
    <dbReference type="NCBI Taxonomy" id="2033718"/>
    <lineage>
        <taxon>Bacteria</taxon>
        <taxon>Candidatus Methylomirabilota</taxon>
        <taxon>Candidatus Methylomirabilia</taxon>
        <taxon>Candidatus Methylomirabilales</taxon>
        <taxon>Candidatus Methylomirabilaceae</taxon>
        <taxon>Candidatus Methylomirabilis</taxon>
    </lineage>
</organism>
<keyword evidence="8" id="KW-1185">Reference proteome</keyword>
<evidence type="ECO:0000259" key="5">
    <source>
        <dbReference type="Pfam" id="PF03968"/>
    </source>
</evidence>
<dbReference type="GO" id="GO:1990351">
    <property type="term" value="C:transporter complex"/>
    <property type="evidence" value="ECO:0007669"/>
    <property type="project" value="TreeGrafter"/>
</dbReference>
<sequence>MRSLSMPRRLLPVLSVLYVLTLLCFVPVASAQDTGSRGLLDKLNELKSTVRIEANEMERRESDKLTIARGDVRIHMENRILNADEVELDQAQEVIRAKGRVQLIDGASRLNGDRLEYHYRTNTGVMYQAKGAIPPATTFQGVEIHKEGDRRYRLIDGSFTTCSICQPESGGVDWEIRAKEAVIEQDEYLEAKSASFWIRGLPSLYTPYLVYPVGPRRTGLLIPKIGTSSLSGATFRQPFFWAIDESQDLTLTGVYRTKQGVEGQATYRYILGPEAGGFVEGRVIQDRRSDAQSEVRATITARHDQQWNPELSLKGDINYTSDRHVQQRFAETPSDLRTANLTNSRVFLTQMWPNYGLQFLFDDSRTLEPSTNDSRLTRLPALSFSAFPQHLFGSPVLLETQLSGAYLQRKETPDSGRADLFPKLSLPWRLLPWATMTPSVGFRETAYTKRTNGGAAGGTSRELFEARNELQARFFRGFDVGGTSVNRLVHLLEPRISYWFINAGGQQKIPQFDNVDFISPQNRVTYSLTNRLLAKLKEDDGSIRTHEFLSFSLSQSINVNPQTRTFSNLFLNALTPERIDQAVREVTAKSLNNGFSRVRERRLSNLVADLRASPLRDLTFYGVTAINTERNRVDGIEAGVRVAYPEYGRIELAHSFIRGGETAGQPNDSPFSSRETSGIIGRLLLTPLKNVALHYLGRLDPRRDKSLENNVVATYATCCWMVGLHFLNRSEVPGVRGSENSVEFFFELLTGGTPPPAERGAQYLRR</sequence>
<dbReference type="Pfam" id="PF03968">
    <property type="entry name" value="LptD_N"/>
    <property type="match status" value="1"/>
</dbReference>
<evidence type="ECO:0000256" key="2">
    <source>
        <dbReference type="ARBA" id="ARBA00023136"/>
    </source>
</evidence>
<feature type="chain" id="PRO_5015500030" description="LPS-assembly protein LptD" evidence="4">
    <location>
        <begin position="32"/>
        <end position="766"/>
    </location>
</feature>
<evidence type="ECO:0008006" key="9">
    <source>
        <dbReference type="Google" id="ProtNLM"/>
    </source>
</evidence>
<dbReference type="Proteomes" id="UP000241436">
    <property type="component" value="Unassembled WGS sequence"/>
</dbReference>
<dbReference type="PANTHER" id="PTHR30189:SF1">
    <property type="entry name" value="LPS-ASSEMBLY PROTEIN LPTD"/>
    <property type="match status" value="1"/>
</dbReference>
<feature type="domain" description="Organic solvent tolerance-like N-terminal" evidence="5">
    <location>
        <begin position="52"/>
        <end position="129"/>
    </location>
</feature>
<dbReference type="GO" id="GO:0043165">
    <property type="term" value="P:Gram-negative-bacterium-type cell outer membrane assembly"/>
    <property type="evidence" value="ECO:0007669"/>
    <property type="project" value="InterPro"/>
</dbReference>
<dbReference type="PANTHER" id="PTHR30189">
    <property type="entry name" value="LPS-ASSEMBLY PROTEIN"/>
    <property type="match status" value="1"/>
</dbReference>
<dbReference type="InterPro" id="IPR050218">
    <property type="entry name" value="LptD"/>
</dbReference>
<evidence type="ECO:0000256" key="3">
    <source>
        <dbReference type="ARBA" id="ARBA00023237"/>
    </source>
</evidence>
<dbReference type="Gene3D" id="2.60.450.10">
    <property type="entry name" value="Lipopolysaccharide (LPS) transport protein A like domain"/>
    <property type="match status" value="1"/>
</dbReference>
<dbReference type="InterPro" id="IPR007543">
    <property type="entry name" value="LptD_C"/>
</dbReference>
<reference evidence="7 8" key="1">
    <citation type="submission" date="2017-09" db="EMBL/GenBank/DDBJ databases">
        <title>Bloom of a denitrifying methanotroph, Candidatus Methylomirabilis limnetica, in a deep stratified lake.</title>
        <authorList>
            <person name="Graf J.S."/>
            <person name="Marchant H.K."/>
            <person name="Tienken D."/>
            <person name="Hach P.F."/>
            <person name="Brand A."/>
            <person name="Schubert C.J."/>
            <person name="Kuypers M.M."/>
            <person name="Milucka J."/>
        </authorList>
    </citation>
    <scope>NUCLEOTIDE SEQUENCE [LARGE SCALE GENOMIC DNA]</scope>
    <source>
        <strain evidence="7 8">Zug</strain>
    </source>
</reference>